<protein>
    <submittedName>
        <fullName evidence="3">Uncharacterized protein</fullName>
    </submittedName>
</protein>
<reference evidence="3" key="1">
    <citation type="submission" date="2022-11" db="UniProtKB">
        <authorList>
            <consortium name="WormBaseParasite"/>
        </authorList>
    </citation>
    <scope>IDENTIFICATION</scope>
</reference>
<keyword evidence="1" id="KW-0472">Membrane</keyword>
<sequence>MASKASLTAAKACDDATDTFSKACEVERKTFDKNSVNFAFLKFIKNTSTINSITGVESRKFNKMSSAPFRSSNKAHLLSIKYALPSAMLSFLFSSINRFLSNLKIVSTTITVFAAIFGNMIALLIGSRIDSMNFI</sequence>
<proteinExistence type="predicted"/>
<organism evidence="2 3">
    <name type="scientific">Romanomermis culicivorax</name>
    <name type="common">Nematode worm</name>
    <dbReference type="NCBI Taxonomy" id="13658"/>
    <lineage>
        <taxon>Eukaryota</taxon>
        <taxon>Metazoa</taxon>
        <taxon>Ecdysozoa</taxon>
        <taxon>Nematoda</taxon>
        <taxon>Enoplea</taxon>
        <taxon>Dorylaimia</taxon>
        <taxon>Mermithida</taxon>
        <taxon>Mermithoidea</taxon>
        <taxon>Mermithidae</taxon>
        <taxon>Romanomermis</taxon>
    </lineage>
</organism>
<dbReference type="WBParaSite" id="nRc.2.0.1.t39349-RA">
    <property type="protein sequence ID" value="nRc.2.0.1.t39349-RA"/>
    <property type="gene ID" value="nRc.2.0.1.g39349"/>
</dbReference>
<evidence type="ECO:0000313" key="3">
    <source>
        <dbReference type="WBParaSite" id="nRc.2.0.1.t39349-RA"/>
    </source>
</evidence>
<dbReference type="Proteomes" id="UP000887565">
    <property type="component" value="Unplaced"/>
</dbReference>
<feature type="transmembrane region" description="Helical" evidence="1">
    <location>
        <begin position="105"/>
        <end position="125"/>
    </location>
</feature>
<accession>A0A915KMT4</accession>
<keyword evidence="1" id="KW-0812">Transmembrane</keyword>
<name>A0A915KMT4_ROMCU</name>
<dbReference type="AlphaFoldDB" id="A0A915KMT4"/>
<keyword evidence="2" id="KW-1185">Reference proteome</keyword>
<keyword evidence="1" id="KW-1133">Transmembrane helix</keyword>
<evidence type="ECO:0000256" key="1">
    <source>
        <dbReference type="SAM" id="Phobius"/>
    </source>
</evidence>
<feature type="transmembrane region" description="Helical" evidence="1">
    <location>
        <begin position="80"/>
        <end position="99"/>
    </location>
</feature>
<evidence type="ECO:0000313" key="2">
    <source>
        <dbReference type="Proteomes" id="UP000887565"/>
    </source>
</evidence>